<accession>A0A420MDS1</accession>
<reference evidence="1 2" key="1">
    <citation type="journal article" date="2018" name="Sci. Rep.">
        <title>Characterisation of pathogen-specific regions and novel effector candidates in Fusarium oxysporum f. sp. cepae.</title>
        <authorList>
            <person name="Armitage A.D."/>
            <person name="Taylor A."/>
            <person name="Sobczyk M.K."/>
            <person name="Baxter L."/>
            <person name="Greenfield B.P."/>
            <person name="Bates H.J."/>
            <person name="Wilson F."/>
            <person name="Jackson A.C."/>
            <person name="Ott S."/>
            <person name="Harrison R.J."/>
            <person name="Clarkson J.P."/>
        </authorList>
    </citation>
    <scope>NUCLEOTIDE SEQUENCE [LARGE SCALE GENOMIC DNA]</scope>
    <source>
        <strain evidence="1 2">Fo_A13</strain>
    </source>
</reference>
<protein>
    <submittedName>
        <fullName evidence="1">Uncharacterized protein</fullName>
    </submittedName>
</protein>
<dbReference type="Proteomes" id="UP000285084">
    <property type="component" value="Unassembled WGS sequence"/>
</dbReference>
<dbReference type="AlphaFoldDB" id="A0A420MDS1"/>
<evidence type="ECO:0000313" key="1">
    <source>
        <dbReference type="EMBL" id="RKK65634.1"/>
    </source>
</evidence>
<dbReference type="EMBL" id="MRCX01000387">
    <property type="protein sequence ID" value="RKK65634.1"/>
    <property type="molecule type" value="Genomic_DNA"/>
</dbReference>
<organism evidence="1 2">
    <name type="scientific">Fusarium oxysporum</name>
    <name type="common">Fusarium vascular wilt</name>
    <dbReference type="NCBI Taxonomy" id="5507"/>
    <lineage>
        <taxon>Eukaryota</taxon>
        <taxon>Fungi</taxon>
        <taxon>Dikarya</taxon>
        <taxon>Ascomycota</taxon>
        <taxon>Pezizomycotina</taxon>
        <taxon>Sordariomycetes</taxon>
        <taxon>Hypocreomycetidae</taxon>
        <taxon>Hypocreales</taxon>
        <taxon>Nectriaceae</taxon>
        <taxon>Fusarium</taxon>
        <taxon>Fusarium oxysporum species complex</taxon>
    </lineage>
</organism>
<sequence>MKEVMRSISETLGVEVTLPTIIDYQIDFLQRQACKWDTPNVLSRQLDMELLLSQQKQLRRNQKPEGLELDIGKKDVTVLPTVPRKLSWPTRYVLEDSIGLRYETLHYLLYLGDICPLSEVFRPGLRQWARDYRKSRWHNRRTFVCASIIEHCLQTEAGENLLGLLIFLWKTQRERDKRFKRPLNQQRRVAWLAQLLSSLFSVRSIPKSATPSIQQLQSFVYCIISAFKDKDLTHFYLILEARSQVKGAAPSSDLWSTAVPPRPNPLHRGLRSLKAWVSDTPYNVGLMDIDTAIDSMPDRSTTWDHSVAATSRILVLLHNIYASDRKQLLVYCGQDSSWVAFYAEVVLGLDVSYRKMAPGGAQAWHPTFSRSKQTMTGGRPDVVVYFGDRATTAEICELVDRIDVGQELFIV</sequence>
<evidence type="ECO:0000313" key="2">
    <source>
        <dbReference type="Proteomes" id="UP000285084"/>
    </source>
</evidence>
<comment type="caution">
    <text evidence="1">The sequence shown here is derived from an EMBL/GenBank/DDBJ whole genome shotgun (WGS) entry which is preliminary data.</text>
</comment>
<proteinExistence type="predicted"/>
<name>A0A420MDS1_FUSOX</name>
<gene>
    <name evidence="1" type="ORF">BFJ69_g16110</name>
</gene>